<protein>
    <submittedName>
        <fullName evidence="3">MerR HTH family regulatory protein</fullName>
    </submittedName>
</protein>
<dbReference type="CDD" id="cd04780">
    <property type="entry name" value="HTH_MerR-like_sg5"/>
    <property type="match status" value="1"/>
</dbReference>
<dbReference type="InterPro" id="IPR009061">
    <property type="entry name" value="DNA-bd_dom_put_sf"/>
</dbReference>
<proteinExistence type="predicted"/>
<evidence type="ECO:0000313" key="3">
    <source>
        <dbReference type="EMBL" id="MCP2272358.1"/>
    </source>
</evidence>
<dbReference type="PRINTS" id="PR00040">
    <property type="entry name" value="HTHMERR"/>
</dbReference>
<evidence type="ECO:0000256" key="1">
    <source>
        <dbReference type="ARBA" id="ARBA00023125"/>
    </source>
</evidence>
<comment type="caution">
    <text evidence="3">The sequence shown here is derived from an EMBL/GenBank/DDBJ whole genome shotgun (WGS) entry which is preliminary data.</text>
</comment>
<dbReference type="Proteomes" id="UP001205185">
    <property type="component" value="Unassembled WGS sequence"/>
</dbReference>
<dbReference type="Pfam" id="PF13411">
    <property type="entry name" value="MerR_1"/>
    <property type="match status" value="1"/>
</dbReference>
<dbReference type="SUPFAM" id="SSF46955">
    <property type="entry name" value="Putative DNA-binding domain"/>
    <property type="match status" value="1"/>
</dbReference>
<gene>
    <name evidence="3" type="ORF">LV75_004884</name>
</gene>
<organism evidence="3 4">
    <name type="scientific">Actinokineospora diospyrosa</name>
    <dbReference type="NCBI Taxonomy" id="103728"/>
    <lineage>
        <taxon>Bacteria</taxon>
        <taxon>Bacillati</taxon>
        <taxon>Actinomycetota</taxon>
        <taxon>Actinomycetes</taxon>
        <taxon>Pseudonocardiales</taxon>
        <taxon>Pseudonocardiaceae</taxon>
        <taxon>Actinokineospora</taxon>
    </lineage>
</organism>
<evidence type="ECO:0000259" key="2">
    <source>
        <dbReference type="PROSITE" id="PS50937"/>
    </source>
</evidence>
<accession>A0ABT1IIJ3</accession>
<keyword evidence="1" id="KW-0238">DNA-binding</keyword>
<keyword evidence="4" id="KW-1185">Reference proteome</keyword>
<dbReference type="PANTHER" id="PTHR30204:SF98">
    <property type="entry name" value="HTH-TYPE TRANSCRIPTIONAL REGULATOR ADHR"/>
    <property type="match status" value="1"/>
</dbReference>
<sequence length="236" mass="25334">MLSAFDKYTIHPGMSSGGSTVRIGELSKRTGVAVPTIKYYLREGMLPPGELTSPNQARYDETHVHRLRLVRALIDVGGLPVATVKEVLTSVDSPSDDIEKLLGTVQHALFPGPPPSSAATQAAAEDEVRALIGELGWYCRDNHPAVSALATVLVSARALGHSEFLDTVRRYVTVAEQIGVVDLDYIVDRLGVDGMVESVVVGTVLGDTALIALRRLAQVSESAKRFPDRRRPAAPA</sequence>
<evidence type="ECO:0000313" key="4">
    <source>
        <dbReference type="Proteomes" id="UP001205185"/>
    </source>
</evidence>
<dbReference type="Gene3D" id="1.10.1660.10">
    <property type="match status" value="1"/>
</dbReference>
<feature type="domain" description="HTH merR-type" evidence="2">
    <location>
        <begin position="20"/>
        <end position="90"/>
    </location>
</feature>
<dbReference type="SMART" id="SM00422">
    <property type="entry name" value="HTH_MERR"/>
    <property type="match status" value="1"/>
</dbReference>
<dbReference type="EMBL" id="JAMTCO010000012">
    <property type="protein sequence ID" value="MCP2272358.1"/>
    <property type="molecule type" value="Genomic_DNA"/>
</dbReference>
<dbReference type="InterPro" id="IPR047057">
    <property type="entry name" value="MerR_fam"/>
</dbReference>
<dbReference type="PANTHER" id="PTHR30204">
    <property type="entry name" value="REDOX-CYCLING DRUG-SENSING TRANSCRIPTIONAL ACTIVATOR SOXR"/>
    <property type="match status" value="1"/>
</dbReference>
<dbReference type="PROSITE" id="PS50937">
    <property type="entry name" value="HTH_MERR_2"/>
    <property type="match status" value="1"/>
</dbReference>
<dbReference type="InterPro" id="IPR000551">
    <property type="entry name" value="MerR-type_HTH_dom"/>
</dbReference>
<reference evidence="3 4" key="1">
    <citation type="submission" date="2022-06" db="EMBL/GenBank/DDBJ databases">
        <title>Genomic Encyclopedia of Archaeal and Bacterial Type Strains, Phase II (KMG-II): from individual species to whole genera.</title>
        <authorList>
            <person name="Goeker M."/>
        </authorList>
    </citation>
    <scope>NUCLEOTIDE SEQUENCE [LARGE SCALE GENOMIC DNA]</scope>
    <source>
        <strain evidence="3 4">DSM 44255</strain>
    </source>
</reference>
<name>A0ABT1IIJ3_9PSEU</name>